<dbReference type="Gene3D" id="3.40.50.2000">
    <property type="entry name" value="Glycogen Phosphorylase B"/>
    <property type="match status" value="1"/>
</dbReference>
<dbReference type="AlphaFoldDB" id="A0AAC9NI81"/>
<dbReference type="Pfam" id="PF00534">
    <property type="entry name" value="Glycos_transf_1"/>
    <property type="match status" value="1"/>
</dbReference>
<dbReference type="EMBL" id="CP015017">
    <property type="protein sequence ID" value="APC01063.1"/>
    <property type="molecule type" value="Genomic_DNA"/>
</dbReference>
<dbReference type="CDD" id="cd03801">
    <property type="entry name" value="GT4_PimA-like"/>
    <property type="match status" value="1"/>
</dbReference>
<evidence type="ECO:0000259" key="1">
    <source>
        <dbReference type="Pfam" id="PF00534"/>
    </source>
</evidence>
<dbReference type="PANTHER" id="PTHR46656:SF3">
    <property type="entry name" value="PUTATIVE-RELATED"/>
    <property type="match status" value="1"/>
</dbReference>
<sequence>MQNLNISLIGFFLSSNGLGQAARNIAHSLSSTSLSHTCININHNGAGSDSEFNEKCSTYLPGQINLVITGIDYTELIAGQISSMGVGKNNYFYPYWELDRIPSKVLNAISIYDKVIAPSQFIANTFQKYLDYKVPVIRQPVFIPQHIPVNRIEGGVLRIFCMMDLGSYVARKNPKGALAAFLMAFPATIKNVEFIIKIKGDRDLGLRKEFDVYCSKDTRIRVVDGDLTREDIIALINKCNVFVSLHRSEGFGFGPAEAMASGKIVVATEYGGVTDFLNNFTGYPISYKMTAVKEGEYIYGDNQMWAEPSVLHAALALQEIYNNFGRAVKRANNGRQLMMSKFSFKSIGKQFQNYFERNQSAL</sequence>
<evidence type="ECO:0000313" key="3">
    <source>
        <dbReference type="Proteomes" id="UP000182060"/>
    </source>
</evidence>
<dbReference type="InterPro" id="IPR001296">
    <property type="entry name" value="Glyco_trans_1"/>
</dbReference>
<gene>
    <name evidence="2" type="ORF">AOC25_05230</name>
</gene>
<evidence type="ECO:0000313" key="2">
    <source>
        <dbReference type="EMBL" id="APC01063.1"/>
    </source>
</evidence>
<feature type="domain" description="Glycosyl transferase family 1" evidence="1">
    <location>
        <begin position="225"/>
        <end position="280"/>
    </location>
</feature>
<name>A0AAC9NI81_9BURK</name>
<protein>
    <recommendedName>
        <fullName evidence="1">Glycosyl transferase family 1 domain-containing protein</fullName>
    </recommendedName>
</protein>
<reference evidence="2" key="1">
    <citation type="journal article" date="2017" name="Appl. Environ. Microbiol.">
        <title>Microdiversification of a pelagic Polynucleobacter species is mainly driven by acquisition of genomic islands from a partially interspecific gene pool.</title>
        <authorList>
            <person name="Hoetzinger M."/>
            <person name="Hahn M.W."/>
            <person name="Jezberova J."/>
            <person name="Schmidt J."/>
            <person name="Koll U."/>
        </authorList>
    </citation>
    <scope>NUCLEOTIDE SEQUENCE</scope>
    <source>
        <strain evidence="2">MWH-RechtKol4</strain>
    </source>
</reference>
<dbReference type="PANTHER" id="PTHR46656">
    <property type="entry name" value="PUTATIVE-RELATED"/>
    <property type="match status" value="1"/>
</dbReference>
<dbReference type="GO" id="GO:0016757">
    <property type="term" value="F:glycosyltransferase activity"/>
    <property type="evidence" value="ECO:0007669"/>
    <property type="project" value="InterPro"/>
</dbReference>
<proteinExistence type="predicted"/>
<accession>A0AAC9NI81</accession>
<organism evidence="2 3">
    <name type="scientific">Polynucleobacter asymbioticus</name>
    <dbReference type="NCBI Taxonomy" id="576611"/>
    <lineage>
        <taxon>Bacteria</taxon>
        <taxon>Pseudomonadati</taxon>
        <taxon>Pseudomonadota</taxon>
        <taxon>Betaproteobacteria</taxon>
        <taxon>Burkholderiales</taxon>
        <taxon>Burkholderiaceae</taxon>
        <taxon>Polynucleobacter</taxon>
    </lineage>
</organism>
<dbReference type="RefSeq" id="WP_071540109.1">
    <property type="nucleotide sequence ID" value="NZ_CP015017.1"/>
</dbReference>
<dbReference type="Proteomes" id="UP000182060">
    <property type="component" value="Chromosome"/>
</dbReference>
<dbReference type="SUPFAM" id="SSF53756">
    <property type="entry name" value="UDP-Glycosyltransferase/glycogen phosphorylase"/>
    <property type="match status" value="1"/>
</dbReference>